<dbReference type="Gene3D" id="2.80.10.50">
    <property type="match status" value="2"/>
</dbReference>
<name>A0A8J8JVS6_9BACT</name>
<protein>
    <submittedName>
        <fullName evidence="3">T9SS type A sorting domain-containing protein</fullName>
    </submittedName>
</protein>
<dbReference type="InterPro" id="IPR013431">
    <property type="entry name" value="Delta_60_rpt"/>
</dbReference>
<dbReference type="Proteomes" id="UP000598971">
    <property type="component" value="Unassembled WGS sequence"/>
</dbReference>
<dbReference type="NCBIfam" id="TIGR02608">
    <property type="entry name" value="delta_60_rpt"/>
    <property type="match status" value="6"/>
</dbReference>
<evidence type="ECO:0000259" key="2">
    <source>
        <dbReference type="Pfam" id="PF18962"/>
    </source>
</evidence>
<organism evidence="3 4">
    <name type="scientific">Limnovirga soli</name>
    <dbReference type="NCBI Taxonomy" id="2656915"/>
    <lineage>
        <taxon>Bacteria</taxon>
        <taxon>Pseudomonadati</taxon>
        <taxon>Bacteroidota</taxon>
        <taxon>Chitinophagia</taxon>
        <taxon>Chitinophagales</taxon>
        <taxon>Chitinophagaceae</taxon>
        <taxon>Limnovirga</taxon>
    </lineage>
</organism>
<dbReference type="NCBIfam" id="TIGR04183">
    <property type="entry name" value="Por_Secre_tail"/>
    <property type="match status" value="1"/>
</dbReference>
<dbReference type="Pfam" id="PF18962">
    <property type="entry name" value="Por_Secre_tail"/>
    <property type="match status" value="1"/>
</dbReference>
<accession>A0A8J8JVS6</accession>
<gene>
    <name evidence="3" type="ORF">GD597_03895</name>
</gene>
<dbReference type="InterPro" id="IPR026444">
    <property type="entry name" value="Secre_tail"/>
</dbReference>
<sequence length="592" mass="64412">MRTFLLIAFANLTFFICYSQAGTLNENFGNKGTMVDNLYIGGCKSVISLKDGRFIGAGNGFLNNVGGFLIARYFENGVVDSSFGLKGKTLVDFRLGTESLVSAELQSNGKIVAAGSYSPTSITQIGLARLQVDGTIDSSFGINGMVTFHFGLASNKIFIRDVAIQADDKILLTGMSRKNDNDISTSFITRFLKDGAVDESFGDKGTIQTIFDDEIEIKAIAIQDDEKILLGGNSGYLSGLSQFLMIRYLQNGEIDKSFGIEGITKKGFDKMDSRMNDLIIDKTGKILTGGFTLNNEAKENITIVRFTNNGFIDNTFGENGIVVTNLENQSAISSFLIQNDGKIIGAGNYDLTSDSSKFLIVRYNDSGIIDSAFGENGFTYTAIEKSASCFDATLQANGKIILGGGILTILNETYFAFANYNGDDPEKNKYVRIKHWLHHHGITWEDKPNNLINYYSIQSSTNGKAFTEVARIYSNHNGGIQTYSAANNATANYRVAAVSNTGNITYSNTLSLVNTTPTIQLYPNPAKNNLQIQGLPAGTTKLRVTDITGNTRIIASANSTVYSINIAQLTSGNYLLNIKTANEVITKQFIKE</sequence>
<dbReference type="EMBL" id="WHPF01000003">
    <property type="protein sequence ID" value="NNV54591.1"/>
    <property type="molecule type" value="Genomic_DNA"/>
</dbReference>
<comment type="caution">
    <text evidence="3">The sequence shown here is derived from an EMBL/GenBank/DDBJ whole genome shotgun (WGS) entry which is preliminary data.</text>
</comment>
<evidence type="ECO:0000313" key="3">
    <source>
        <dbReference type="EMBL" id="NNV54591.1"/>
    </source>
</evidence>
<dbReference type="Gene3D" id="2.60.40.10">
    <property type="entry name" value="Immunoglobulins"/>
    <property type="match status" value="1"/>
</dbReference>
<feature type="signal peptide" evidence="1">
    <location>
        <begin position="1"/>
        <end position="21"/>
    </location>
</feature>
<reference evidence="3" key="1">
    <citation type="submission" date="2019-10" db="EMBL/GenBank/DDBJ databases">
        <title>Draft genome sequence of Panacibacter sp. KCS-6.</title>
        <authorList>
            <person name="Yim K.J."/>
        </authorList>
    </citation>
    <scope>NUCLEOTIDE SEQUENCE</scope>
    <source>
        <strain evidence="3">KCS-6</strain>
    </source>
</reference>
<dbReference type="AlphaFoldDB" id="A0A8J8JVS6"/>
<dbReference type="RefSeq" id="WP_171606522.1">
    <property type="nucleotide sequence ID" value="NZ_WHPF01000003.1"/>
</dbReference>
<evidence type="ECO:0000256" key="1">
    <source>
        <dbReference type="SAM" id="SignalP"/>
    </source>
</evidence>
<evidence type="ECO:0000313" key="4">
    <source>
        <dbReference type="Proteomes" id="UP000598971"/>
    </source>
</evidence>
<keyword evidence="4" id="KW-1185">Reference proteome</keyword>
<feature type="chain" id="PRO_5035151634" evidence="1">
    <location>
        <begin position="22"/>
        <end position="592"/>
    </location>
</feature>
<feature type="domain" description="Secretion system C-terminal sorting" evidence="2">
    <location>
        <begin position="521"/>
        <end position="590"/>
    </location>
</feature>
<keyword evidence="1" id="KW-0732">Signal</keyword>
<proteinExistence type="predicted"/>
<dbReference type="Pfam" id="PF17164">
    <property type="entry name" value="DUF5122"/>
    <property type="match status" value="6"/>
</dbReference>
<dbReference type="InterPro" id="IPR013783">
    <property type="entry name" value="Ig-like_fold"/>
</dbReference>